<feature type="transmembrane region" description="Helical" evidence="2">
    <location>
        <begin position="66"/>
        <end position="92"/>
    </location>
</feature>
<gene>
    <name evidence="3" type="ordered locus">Rpdx1_4108</name>
</gene>
<dbReference type="EMBL" id="CP002418">
    <property type="protein sequence ID" value="ADU45663.1"/>
    <property type="molecule type" value="Genomic_DNA"/>
</dbReference>
<feature type="transmembrane region" description="Helical" evidence="2">
    <location>
        <begin position="33"/>
        <end position="54"/>
    </location>
</feature>
<proteinExistence type="predicted"/>
<protein>
    <submittedName>
        <fullName evidence="3">Uncharacterized protein</fullName>
    </submittedName>
</protein>
<keyword evidence="2" id="KW-0472">Membrane</keyword>
<feature type="region of interest" description="Disordered" evidence="1">
    <location>
        <begin position="1"/>
        <end position="29"/>
    </location>
</feature>
<dbReference type="eggNOG" id="ENOG50339PG">
    <property type="taxonomic scope" value="Bacteria"/>
</dbReference>
<evidence type="ECO:0000313" key="3">
    <source>
        <dbReference type="EMBL" id="ADU45663.1"/>
    </source>
</evidence>
<dbReference type="KEGG" id="rpx:Rpdx1_4108"/>
<organism evidence="3 4">
    <name type="scientific">Rhodopseudomonas palustris (strain DX-1)</name>
    <dbReference type="NCBI Taxonomy" id="652103"/>
    <lineage>
        <taxon>Bacteria</taxon>
        <taxon>Pseudomonadati</taxon>
        <taxon>Pseudomonadota</taxon>
        <taxon>Alphaproteobacteria</taxon>
        <taxon>Hyphomicrobiales</taxon>
        <taxon>Nitrobacteraceae</taxon>
        <taxon>Rhodopseudomonas</taxon>
    </lineage>
</organism>
<evidence type="ECO:0000256" key="1">
    <source>
        <dbReference type="SAM" id="MobiDB-lite"/>
    </source>
</evidence>
<dbReference type="AlphaFoldDB" id="E6VKI4"/>
<accession>E6VKI4</accession>
<evidence type="ECO:0000256" key="2">
    <source>
        <dbReference type="SAM" id="Phobius"/>
    </source>
</evidence>
<dbReference type="STRING" id="652103.Rpdx1_4108"/>
<name>E6VKI4_RHOPX</name>
<evidence type="ECO:0000313" key="4">
    <source>
        <dbReference type="Proteomes" id="UP000001402"/>
    </source>
</evidence>
<keyword evidence="2" id="KW-1133">Transmembrane helix</keyword>
<keyword evidence="2" id="KW-0812">Transmembrane</keyword>
<dbReference type="Proteomes" id="UP000001402">
    <property type="component" value="Chromosome"/>
</dbReference>
<dbReference type="HOGENOM" id="CLU_164050_0_0_5"/>
<reference evidence="3" key="1">
    <citation type="submission" date="2010-12" db="EMBL/GenBank/DDBJ databases">
        <title>Complete sequence of Rhodopseudomonas palustris DX-1.</title>
        <authorList>
            <consortium name="US DOE Joint Genome Institute"/>
            <person name="Lucas S."/>
            <person name="Copeland A."/>
            <person name="Lapidus A."/>
            <person name="Cheng J.-F."/>
            <person name="Goodwin L."/>
            <person name="Pitluck S."/>
            <person name="Misra M."/>
            <person name="Chertkov O."/>
            <person name="Detter J.C."/>
            <person name="Han C."/>
            <person name="Tapia R."/>
            <person name="Land M."/>
            <person name="Hauser L."/>
            <person name="Kyrpides N."/>
            <person name="Ivanova N."/>
            <person name="Ovchinnikova G."/>
            <person name="Logan B."/>
            <person name="Oda Y."/>
            <person name="Harwood C."/>
            <person name="Woyke T."/>
        </authorList>
    </citation>
    <scope>NUCLEOTIDE SEQUENCE [LARGE SCALE GENOMIC DNA]</scope>
    <source>
        <strain evidence="3">DX-1</strain>
    </source>
</reference>
<sequence>MNGRFTAQRKPETIDMAKTTDPQRPSPPGTKPIAIWAVILILLVMLGLAGVFAYEGLVTGDVDVPVQGYVAMALGIGFSLLIGVGLMVLVFYSSRKGYDAPATLIGKQSEIDKTTRRPSDRQQ</sequence>